<proteinExistence type="predicted"/>
<evidence type="ECO:0000256" key="1">
    <source>
        <dbReference type="SAM" id="MobiDB-lite"/>
    </source>
</evidence>
<dbReference type="EMBL" id="CP089984">
    <property type="protein sequence ID" value="WXB15726.1"/>
    <property type="molecule type" value="Genomic_DNA"/>
</dbReference>
<feature type="region of interest" description="Disordered" evidence="1">
    <location>
        <begin position="1"/>
        <end position="28"/>
    </location>
</feature>
<sequence length="386" mass="41656">MSDERPQDVDDEERAPLSWGGARELDDRRVPAHEPMTFAVVVRDPKVQRVRFSLDGKELDVCDATDREDDCRRGSLWRFATVFQETGAHTLTATYDGPNGAVRAEQTIEVVSALPVVPEPPQSAGNDGAGQGVAAADDRGYLDPNLGSHNIFGGVKWSVQSQKVNVASPPAEQTTAAKNCMARYGASIRKWADKYKISRGSVVATALTESNCTNPAGSGDGLSSGPMQVTGSTCASITGLSKATCKSRMHSNPDFSFEVGVRYMASSYQLNQHKRDPPKVAAAYNAGSLRSSTANRWHMVVTGNHIDRFVGGYNGYRAWEGVRSIAGEPAEGAVAPELSFEGEHVERASELPKTAKEGQVYFVGNWSARDGHFVEFHNGGWASSEE</sequence>
<keyword evidence="4" id="KW-1185">Reference proteome</keyword>
<dbReference type="Gene3D" id="1.10.530.10">
    <property type="match status" value="1"/>
</dbReference>
<dbReference type="InterPro" id="IPR008258">
    <property type="entry name" value="Transglycosylase_SLT_dom_1"/>
</dbReference>
<evidence type="ECO:0000313" key="4">
    <source>
        <dbReference type="Proteomes" id="UP001370348"/>
    </source>
</evidence>
<evidence type="ECO:0000313" key="3">
    <source>
        <dbReference type="EMBL" id="WXB15726.1"/>
    </source>
</evidence>
<dbReference type="InterPro" id="IPR023346">
    <property type="entry name" value="Lysozyme-like_dom_sf"/>
</dbReference>
<name>A0ABZ2LXT6_9BACT</name>
<reference evidence="3 4" key="1">
    <citation type="submission" date="2021-12" db="EMBL/GenBank/DDBJ databases">
        <title>Discovery of the Pendulisporaceae a myxobacterial family with distinct sporulation behavior and unique specialized metabolism.</title>
        <authorList>
            <person name="Garcia R."/>
            <person name="Popoff A."/>
            <person name="Bader C.D."/>
            <person name="Loehr J."/>
            <person name="Walesch S."/>
            <person name="Walt C."/>
            <person name="Boldt J."/>
            <person name="Bunk B."/>
            <person name="Haeckl F.J.F.P.J."/>
            <person name="Gunesch A.P."/>
            <person name="Birkelbach J."/>
            <person name="Nuebel U."/>
            <person name="Pietschmann T."/>
            <person name="Bach T."/>
            <person name="Mueller R."/>
        </authorList>
    </citation>
    <scope>NUCLEOTIDE SEQUENCE [LARGE SCALE GENOMIC DNA]</scope>
    <source>
        <strain evidence="3 4">MSr11954</strain>
    </source>
</reference>
<organism evidence="3 4">
    <name type="scientific">Pendulispora albinea</name>
    <dbReference type="NCBI Taxonomy" id="2741071"/>
    <lineage>
        <taxon>Bacteria</taxon>
        <taxon>Pseudomonadati</taxon>
        <taxon>Myxococcota</taxon>
        <taxon>Myxococcia</taxon>
        <taxon>Myxococcales</taxon>
        <taxon>Sorangiineae</taxon>
        <taxon>Pendulisporaceae</taxon>
        <taxon>Pendulispora</taxon>
    </lineage>
</organism>
<evidence type="ECO:0000259" key="2">
    <source>
        <dbReference type="Pfam" id="PF01464"/>
    </source>
</evidence>
<dbReference type="Proteomes" id="UP001370348">
    <property type="component" value="Chromosome"/>
</dbReference>
<protein>
    <submittedName>
        <fullName evidence="3">Lytic transglycosylase domain-containing protein</fullName>
    </submittedName>
</protein>
<feature type="domain" description="Transglycosylase SLT" evidence="2">
    <location>
        <begin position="188"/>
        <end position="295"/>
    </location>
</feature>
<dbReference type="SUPFAM" id="SSF53955">
    <property type="entry name" value="Lysozyme-like"/>
    <property type="match status" value="1"/>
</dbReference>
<dbReference type="Pfam" id="PF01464">
    <property type="entry name" value="SLT"/>
    <property type="match status" value="1"/>
</dbReference>
<accession>A0ABZ2LXT6</accession>
<dbReference type="RefSeq" id="WP_394825360.1">
    <property type="nucleotide sequence ID" value="NZ_CP089984.1"/>
</dbReference>
<gene>
    <name evidence="3" type="ORF">LZC94_00340</name>
</gene>